<dbReference type="EMBL" id="OBEA01000003">
    <property type="protein sequence ID" value="SNY51459.1"/>
    <property type="molecule type" value="Genomic_DNA"/>
</dbReference>
<dbReference type="AlphaFoldDB" id="A0A285ITX1"/>
<dbReference type="OrthoDB" id="7819947at2"/>
<accession>A0A285ITX1</accession>
<evidence type="ECO:0000313" key="4">
    <source>
        <dbReference type="Proteomes" id="UP000231702"/>
    </source>
</evidence>
<keyword evidence="1" id="KW-0418">Kinase</keyword>
<dbReference type="EMBL" id="PGTD01000007">
    <property type="protein sequence ID" value="PJE32073.1"/>
    <property type="molecule type" value="Genomic_DNA"/>
</dbReference>
<name>A0A285ITX1_9RHOB</name>
<proteinExistence type="predicted"/>
<protein>
    <submittedName>
        <fullName evidence="1">Histidine kinase</fullName>
    </submittedName>
</protein>
<gene>
    <name evidence="1" type="ORF">CVM39_03005</name>
    <name evidence="2" type="ORF">SAMN06297129_2133</name>
</gene>
<evidence type="ECO:0000313" key="2">
    <source>
        <dbReference type="EMBL" id="SNY51459.1"/>
    </source>
</evidence>
<evidence type="ECO:0000313" key="1">
    <source>
        <dbReference type="EMBL" id="PJE32073.1"/>
    </source>
</evidence>
<dbReference type="GO" id="GO:0016301">
    <property type="term" value="F:kinase activity"/>
    <property type="evidence" value="ECO:0007669"/>
    <property type="project" value="UniProtKB-KW"/>
</dbReference>
<dbReference type="Proteomes" id="UP000231702">
    <property type="component" value="Unassembled WGS sequence"/>
</dbReference>
<reference evidence="2 3" key="1">
    <citation type="submission" date="2017-09" db="EMBL/GenBank/DDBJ databases">
        <authorList>
            <person name="Ehlers B."/>
            <person name="Leendertz F.H."/>
        </authorList>
    </citation>
    <scope>NUCLEOTIDE SEQUENCE [LARGE SCALE GENOMIC DNA]</scope>
    <source>
        <strain evidence="2 3">CGMCC 1.12662</strain>
    </source>
</reference>
<dbReference type="InterPro" id="IPR045616">
    <property type="entry name" value="DUF6446"/>
</dbReference>
<evidence type="ECO:0000313" key="3">
    <source>
        <dbReference type="Proteomes" id="UP000231655"/>
    </source>
</evidence>
<dbReference type="RefSeq" id="WP_097145847.1">
    <property type="nucleotide sequence ID" value="NZ_OBEA01000003.1"/>
</dbReference>
<dbReference type="Pfam" id="PF20044">
    <property type="entry name" value="DUF6446"/>
    <property type="match status" value="1"/>
</dbReference>
<organism evidence="2 3">
    <name type="scientific">Pseudooceanicola antarcticus</name>
    <dbReference type="NCBI Taxonomy" id="1247613"/>
    <lineage>
        <taxon>Bacteria</taxon>
        <taxon>Pseudomonadati</taxon>
        <taxon>Pseudomonadota</taxon>
        <taxon>Alphaproteobacteria</taxon>
        <taxon>Rhodobacterales</taxon>
        <taxon>Paracoccaceae</taxon>
        <taxon>Pseudooceanicola</taxon>
    </lineage>
</organism>
<reference evidence="1 4" key="2">
    <citation type="journal article" date="2018" name="Int. J. Syst. Evol. Microbiol.">
        <title>Pseudooceanicola lipolyticus sp. nov., a marine alphaproteobacterium, reclassification of Oceanicola flagellatus as Pseudooceanicola flagellatus comb. nov. and emended description of the genus Pseudooceanicola.</title>
        <authorList>
            <person name="Huang M.-M."/>
            <person name="Guo L.-L."/>
            <person name="Wu Y.-H."/>
            <person name="Lai Q.-L."/>
            <person name="Shao Z.-Z."/>
            <person name="Wang C.-S."/>
            <person name="Wu M."/>
            <person name="Xu X.-W."/>
        </authorList>
    </citation>
    <scope>NUCLEOTIDE SEQUENCE [LARGE SCALE GENOMIC DNA]</scope>
    <source>
        <strain evidence="1 4">Ar-45</strain>
    </source>
</reference>
<keyword evidence="4" id="KW-1185">Reference proteome</keyword>
<dbReference type="Proteomes" id="UP000231655">
    <property type="component" value="Unassembled WGS sequence"/>
</dbReference>
<sequence>MLGRILIVALLLTAVVAGGSIYYLQEYAYYETLSEERIIVTDLEGALQELPAEGIAAIDANSSPIRYRACFTTDLDTDALAAFEPYPEAEPLQGPRWFDCYDAGEIGAALEEGRATAYLSQRDVTYGIDRVLAIDSDGRGWVWHQINRCGEEVFDGHPAPEGCPPVPEGVARQ</sequence>
<keyword evidence="1" id="KW-0808">Transferase</keyword>